<reference evidence="2" key="1">
    <citation type="submission" date="2023-10" db="EMBL/GenBank/DDBJ databases">
        <authorList>
            <person name="Hackl T."/>
        </authorList>
    </citation>
    <scope>NUCLEOTIDE SEQUENCE</scope>
</reference>
<keyword evidence="3" id="KW-1185">Reference proteome</keyword>
<evidence type="ECO:0000313" key="3">
    <source>
        <dbReference type="Proteomes" id="UP001295740"/>
    </source>
</evidence>
<accession>A0AAI8VUJ0</accession>
<dbReference type="EMBL" id="CAUWAG010000018">
    <property type="protein sequence ID" value="CAJ2511319.1"/>
    <property type="molecule type" value="Genomic_DNA"/>
</dbReference>
<proteinExistence type="predicted"/>
<evidence type="ECO:0000313" key="2">
    <source>
        <dbReference type="EMBL" id="CAJ2511319.1"/>
    </source>
</evidence>
<name>A0AAI8VUJ0_9PEZI</name>
<dbReference type="Proteomes" id="UP001295740">
    <property type="component" value="Unassembled WGS sequence"/>
</dbReference>
<dbReference type="InterPro" id="IPR052895">
    <property type="entry name" value="HetReg/Transcr_Mod"/>
</dbReference>
<dbReference type="InterPro" id="IPR010730">
    <property type="entry name" value="HET"/>
</dbReference>
<protein>
    <submittedName>
        <fullName evidence="2">Uu.00g069440.m01.CDS01</fullName>
    </submittedName>
</protein>
<dbReference type="AlphaFoldDB" id="A0AAI8VUJ0"/>
<gene>
    <name evidence="2" type="ORF">KHLLAP_LOCUS11787</name>
</gene>
<evidence type="ECO:0000259" key="1">
    <source>
        <dbReference type="Pfam" id="PF06985"/>
    </source>
</evidence>
<organism evidence="2 3">
    <name type="scientific">Anthostomella pinea</name>
    <dbReference type="NCBI Taxonomy" id="933095"/>
    <lineage>
        <taxon>Eukaryota</taxon>
        <taxon>Fungi</taxon>
        <taxon>Dikarya</taxon>
        <taxon>Ascomycota</taxon>
        <taxon>Pezizomycotina</taxon>
        <taxon>Sordariomycetes</taxon>
        <taxon>Xylariomycetidae</taxon>
        <taxon>Xylariales</taxon>
        <taxon>Xylariaceae</taxon>
        <taxon>Anthostomella</taxon>
    </lineage>
</organism>
<sequence>MSFPWDSSPKFIAPSYVWGDEDDSRSMVLDGHLFVITNNLHSALLAIATDAALVTDFYFWIDAICINQADIDERSTQVPRMADIYSPAYSVFGWLGNTGHLGADVGLLFEEVTSHGKLYDELRQFLDEGFSFPWETEQLTRKHRTSLRDFILFWFVLDNDDSGNHDSTPLELLQIYHSRRLVHSGSPSSLPSAAHALIVALFATIDAQSKLAHDRIYGTLGLVGKFISMNNCATLPVELTPNYRQPFDRVCHQYAVYILQETRDLRLWRTFRRQICGVPSWVPDFRYASRIDTDMRFDLKAHLSFSFPGGEIDEKALRNRISEFESLIIAPSAARTNSSLEQTRQKWSDSASHIVRDGPTSCLKWYDELRLKAQLPDELLGSQLDYIGGRDHHDFTKVIYTLTKQHVLCEDGQIAAGYRQDAMVRNGDVLCRFRGAYEPSLLRPTGLPHEPYEYISQCRVIYDPLLDVDAHHAFFLEHPTTSFTLI</sequence>
<dbReference type="PANTHER" id="PTHR24148">
    <property type="entry name" value="ANKYRIN REPEAT DOMAIN-CONTAINING PROTEIN 39 HOMOLOG-RELATED"/>
    <property type="match status" value="1"/>
</dbReference>
<dbReference type="PANTHER" id="PTHR24148:SF64">
    <property type="entry name" value="HETEROKARYON INCOMPATIBILITY DOMAIN-CONTAINING PROTEIN"/>
    <property type="match status" value="1"/>
</dbReference>
<dbReference type="Pfam" id="PF06985">
    <property type="entry name" value="HET"/>
    <property type="match status" value="1"/>
</dbReference>
<feature type="domain" description="Heterokaryon incompatibility" evidence="1">
    <location>
        <begin position="12"/>
        <end position="100"/>
    </location>
</feature>
<comment type="caution">
    <text evidence="2">The sequence shown here is derived from an EMBL/GenBank/DDBJ whole genome shotgun (WGS) entry which is preliminary data.</text>
</comment>